<dbReference type="HOGENOM" id="CLU_029073_1_0_1"/>
<dbReference type="InterPro" id="IPR032675">
    <property type="entry name" value="LRR_dom_sf"/>
</dbReference>
<dbReference type="Gene3D" id="1.20.1280.50">
    <property type="match status" value="1"/>
</dbReference>
<dbReference type="AlphaFoldDB" id="T1L693"/>
<name>T1L693_TETUR</name>
<organism evidence="2 3">
    <name type="scientific">Tetranychus urticae</name>
    <name type="common">Two-spotted spider mite</name>
    <dbReference type="NCBI Taxonomy" id="32264"/>
    <lineage>
        <taxon>Eukaryota</taxon>
        <taxon>Metazoa</taxon>
        <taxon>Ecdysozoa</taxon>
        <taxon>Arthropoda</taxon>
        <taxon>Chelicerata</taxon>
        <taxon>Arachnida</taxon>
        <taxon>Acari</taxon>
        <taxon>Acariformes</taxon>
        <taxon>Trombidiformes</taxon>
        <taxon>Prostigmata</taxon>
        <taxon>Eleutherengona</taxon>
        <taxon>Raphignathae</taxon>
        <taxon>Tetranychoidea</taxon>
        <taxon>Tetranychidae</taxon>
        <taxon>Tetranychus</taxon>
    </lineage>
</organism>
<proteinExistence type="predicted"/>
<protein>
    <recommendedName>
        <fullName evidence="1">F-box domain-containing protein</fullName>
    </recommendedName>
</protein>
<dbReference type="SUPFAM" id="SSF81383">
    <property type="entry name" value="F-box domain"/>
    <property type="match status" value="1"/>
</dbReference>
<evidence type="ECO:0000313" key="3">
    <source>
        <dbReference type="Proteomes" id="UP000015104"/>
    </source>
</evidence>
<dbReference type="InterPro" id="IPR036047">
    <property type="entry name" value="F-box-like_dom_sf"/>
</dbReference>
<keyword evidence="3" id="KW-1185">Reference proteome</keyword>
<dbReference type="EMBL" id="CAEY01001710">
    <property type="status" value="NOT_ANNOTATED_CDS"/>
    <property type="molecule type" value="Genomic_DNA"/>
</dbReference>
<dbReference type="InterPro" id="IPR001810">
    <property type="entry name" value="F-box_dom"/>
</dbReference>
<dbReference type="Proteomes" id="UP000015104">
    <property type="component" value="Unassembled WGS sequence"/>
</dbReference>
<dbReference type="Pfam" id="PF00646">
    <property type="entry name" value="F-box"/>
    <property type="match status" value="1"/>
</dbReference>
<accession>T1L693</accession>
<dbReference type="SUPFAM" id="SSF52047">
    <property type="entry name" value="RNI-like"/>
    <property type="match status" value="1"/>
</dbReference>
<reference evidence="2" key="2">
    <citation type="submission" date="2015-06" db="UniProtKB">
        <authorList>
            <consortium name="EnsemblMetazoa"/>
        </authorList>
    </citation>
    <scope>IDENTIFICATION</scope>
</reference>
<feature type="domain" description="F-box" evidence="1">
    <location>
        <begin position="3"/>
        <end position="45"/>
    </location>
</feature>
<dbReference type="Gene3D" id="3.80.10.10">
    <property type="entry name" value="Ribonuclease Inhibitor"/>
    <property type="match status" value="1"/>
</dbReference>
<sequence length="368" mass="43819">MLISELPDDCLLAIFDHINNIYDLISCFKVCIKWSHLIAQRNKKVKYLIELYPERDDCVYYRGIKQIDGTYLNTEFPNLIVEEKRKHNCALVKNQESMQGPINSHQGPIEKYRFQLKMVSFDLIEPKIQHEGSSVKQLFRVKSLDQFKKDAHLFLNLERLNVYDYYYSLNSSLYEGPVLEKLKIAELAFFTIMRSEVCYDFQLIDSCPNLQSAFIVANTNRFFFDGTLKHKSLQDLVLTGKSTSIDWNDLERLLMKYPNLKHLALWRQFGIKDEHIKQLVHMLPNLVLLDVRGCRWVTHRAAKYIRVYCELYERSIKFYFRGNYHEIESDWPQLSTNLEYFSRGFDFMKHCFLKKFRDLPHFLVPIDD</sequence>
<evidence type="ECO:0000313" key="2">
    <source>
        <dbReference type="EnsemblMetazoa" id="tetur65g00020.1"/>
    </source>
</evidence>
<dbReference type="EnsemblMetazoa" id="tetur65g00020.1">
    <property type="protein sequence ID" value="tetur65g00020.1"/>
    <property type="gene ID" value="tetur65g00020"/>
</dbReference>
<evidence type="ECO:0000259" key="1">
    <source>
        <dbReference type="Pfam" id="PF00646"/>
    </source>
</evidence>
<reference evidence="3" key="1">
    <citation type="submission" date="2011-08" db="EMBL/GenBank/DDBJ databases">
        <authorList>
            <person name="Rombauts S."/>
        </authorList>
    </citation>
    <scope>NUCLEOTIDE SEQUENCE</scope>
    <source>
        <strain evidence="3">London</strain>
    </source>
</reference>